<dbReference type="OMA" id="CIRQRNV"/>
<evidence type="ECO:0000313" key="2">
    <source>
        <dbReference type="EMBL" id="KAF8391417.1"/>
    </source>
</evidence>
<sequence>MAERADESTSSPQQDESLDRISGLPDFLLRQILSLLPMTNAVRTAMLSKRWQYLWSSVPVLDFSDPNRFPEDEFVKFVDRTLILYEGSKIRKFRVAIFEYRALFASHVDSWIRFVVRKNVEDLDVDLSRPEDGDLYKLPQHLYSIAYLTKLRFRFCQIRPLGLISWTLLKFLSLSYIHLSDDLIQDILLGSPSLTFLDLQECRGLMHLNLTSPSLKQLIVQYDECDSTESDSVLEISAPHIQSMAILGVWDRRLRLMNLPCLIQVILKFQVIPGHEGYHDILREVLEKLHHVIELTIGPWCIQHLGVIYASNKCFKALKSQTIEEFCRLTGQISRHWGSMVLSTWELKILPSPSSKHKYLILNSCLNNWDLPGIANLLRSSPDLKILVVDMTFPSSPQFDSLVLNDFDGENYWKSTKPFFHCLLYNLTIVKIVGFTAGHGQMDLVQFLLKHAVVLEKMVIYSEKLAHLKWRKRFKPEELLVLLGMMIEMSNAL</sequence>
<dbReference type="PANTHER" id="PTHR31900">
    <property type="entry name" value="F-BOX/RNI SUPERFAMILY PROTEIN-RELATED"/>
    <property type="match status" value="1"/>
</dbReference>
<dbReference type="Pfam" id="PF08387">
    <property type="entry name" value="FBD"/>
    <property type="match status" value="1"/>
</dbReference>
<dbReference type="AlphaFoldDB" id="A0A834YSX0"/>
<proteinExistence type="predicted"/>
<dbReference type="PANTHER" id="PTHR31900:SF32">
    <property type="entry name" value="F-BOX_RNI_FBD-LIKE DOMAIN PROTEIN"/>
    <property type="match status" value="1"/>
</dbReference>
<dbReference type="PROSITE" id="PS50181">
    <property type="entry name" value="FBOX"/>
    <property type="match status" value="1"/>
</dbReference>
<dbReference type="Gene3D" id="3.80.10.10">
    <property type="entry name" value="Ribonuclease Inhibitor"/>
    <property type="match status" value="1"/>
</dbReference>
<dbReference type="InterPro" id="IPR032675">
    <property type="entry name" value="LRR_dom_sf"/>
</dbReference>
<dbReference type="Proteomes" id="UP000655225">
    <property type="component" value="Unassembled WGS sequence"/>
</dbReference>
<dbReference type="InterPro" id="IPR050232">
    <property type="entry name" value="FBL13/AtMIF1-like"/>
</dbReference>
<dbReference type="SUPFAM" id="SSF52047">
    <property type="entry name" value="RNI-like"/>
    <property type="match status" value="1"/>
</dbReference>
<feature type="domain" description="F-box" evidence="1">
    <location>
        <begin position="18"/>
        <end position="54"/>
    </location>
</feature>
<dbReference type="InterPro" id="IPR036047">
    <property type="entry name" value="F-box-like_dom_sf"/>
</dbReference>
<organism evidence="2 3">
    <name type="scientific">Tetracentron sinense</name>
    <name type="common">Spur-leaf</name>
    <dbReference type="NCBI Taxonomy" id="13715"/>
    <lineage>
        <taxon>Eukaryota</taxon>
        <taxon>Viridiplantae</taxon>
        <taxon>Streptophyta</taxon>
        <taxon>Embryophyta</taxon>
        <taxon>Tracheophyta</taxon>
        <taxon>Spermatophyta</taxon>
        <taxon>Magnoliopsida</taxon>
        <taxon>Trochodendrales</taxon>
        <taxon>Trochodendraceae</taxon>
        <taxon>Tetracentron</taxon>
    </lineage>
</organism>
<name>A0A834YSX0_TETSI</name>
<evidence type="ECO:0000259" key="1">
    <source>
        <dbReference type="PROSITE" id="PS50181"/>
    </source>
</evidence>
<gene>
    <name evidence="2" type="ORF">HHK36_023722</name>
</gene>
<keyword evidence="3" id="KW-1185">Reference proteome</keyword>
<dbReference type="SUPFAM" id="SSF81383">
    <property type="entry name" value="F-box domain"/>
    <property type="match status" value="1"/>
</dbReference>
<dbReference type="CDD" id="cd22160">
    <property type="entry name" value="F-box_AtFBL13-like"/>
    <property type="match status" value="1"/>
</dbReference>
<dbReference type="Gene3D" id="1.20.1280.50">
    <property type="match status" value="1"/>
</dbReference>
<accession>A0A834YSX0</accession>
<dbReference type="InterPro" id="IPR053781">
    <property type="entry name" value="F-box_AtFBL13-like"/>
</dbReference>
<dbReference type="InterPro" id="IPR006566">
    <property type="entry name" value="FBD"/>
</dbReference>
<evidence type="ECO:0000313" key="3">
    <source>
        <dbReference type="Proteomes" id="UP000655225"/>
    </source>
</evidence>
<reference evidence="2 3" key="1">
    <citation type="submission" date="2020-04" db="EMBL/GenBank/DDBJ databases">
        <title>Plant Genome Project.</title>
        <authorList>
            <person name="Zhang R.-G."/>
        </authorList>
    </citation>
    <scope>NUCLEOTIDE SEQUENCE [LARGE SCALE GENOMIC DNA]</scope>
    <source>
        <strain evidence="2">YNK0</strain>
        <tissue evidence="2">Leaf</tissue>
    </source>
</reference>
<protein>
    <recommendedName>
        <fullName evidence="1">F-box domain-containing protein</fullName>
    </recommendedName>
</protein>
<dbReference type="EMBL" id="JABCRI010000017">
    <property type="protein sequence ID" value="KAF8391417.1"/>
    <property type="molecule type" value="Genomic_DNA"/>
</dbReference>
<dbReference type="Pfam" id="PF24758">
    <property type="entry name" value="LRR_At5g56370"/>
    <property type="match status" value="1"/>
</dbReference>
<dbReference type="OrthoDB" id="612216at2759"/>
<dbReference type="Pfam" id="PF00646">
    <property type="entry name" value="F-box"/>
    <property type="match status" value="1"/>
</dbReference>
<dbReference type="InterPro" id="IPR001810">
    <property type="entry name" value="F-box_dom"/>
</dbReference>
<comment type="caution">
    <text evidence="2">The sequence shown here is derived from an EMBL/GenBank/DDBJ whole genome shotgun (WGS) entry which is preliminary data.</text>
</comment>
<dbReference type="InterPro" id="IPR055411">
    <property type="entry name" value="LRR_FXL15/At3g58940/PEG3-like"/>
</dbReference>